<dbReference type="AlphaFoldDB" id="A0A285QH46"/>
<dbReference type="GO" id="GO:0030170">
    <property type="term" value="F:pyridoxal phosphate binding"/>
    <property type="evidence" value="ECO:0007669"/>
    <property type="project" value="UniProtKB-UniRule"/>
</dbReference>
<dbReference type="InterPro" id="IPR000192">
    <property type="entry name" value="Aminotrans_V_dom"/>
</dbReference>
<dbReference type="PANTHER" id="PTHR43586:SF8">
    <property type="entry name" value="CYSTEINE DESULFURASE 1, CHLOROPLASTIC"/>
    <property type="match status" value="1"/>
</dbReference>
<evidence type="ECO:0000256" key="5">
    <source>
        <dbReference type="ARBA" id="ARBA00022898"/>
    </source>
</evidence>
<evidence type="ECO:0000256" key="7">
    <source>
        <dbReference type="RuleBase" id="RU004504"/>
    </source>
</evidence>
<dbReference type="SUPFAM" id="SSF53383">
    <property type="entry name" value="PLP-dependent transferases"/>
    <property type="match status" value="1"/>
</dbReference>
<dbReference type="Gene3D" id="3.90.1150.10">
    <property type="entry name" value="Aspartate Aminotransferase, domain 1"/>
    <property type="match status" value="1"/>
</dbReference>
<comment type="function">
    <text evidence="8">Catalyzes the removal of elemental sulfur and selenium atoms from L-cysteine, L-cystine, L-selenocysteine, and L-selenocystine to produce L-alanine.</text>
</comment>
<evidence type="ECO:0000256" key="2">
    <source>
        <dbReference type="ARBA" id="ARBA00010447"/>
    </source>
</evidence>
<evidence type="ECO:0000313" key="10">
    <source>
        <dbReference type="EMBL" id="SOB80838.1"/>
    </source>
</evidence>
<dbReference type="Pfam" id="PF00266">
    <property type="entry name" value="Aminotran_5"/>
    <property type="match status" value="1"/>
</dbReference>
<dbReference type="InterPro" id="IPR015424">
    <property type="entry name" value="PyrdxlP-dep_Trfase"/>
</dbReference>
<evidence type="ECO:0000256" key="6">
    <source>
        <dbReference type="ARBA" id="ARBA00050776"/>
    </source>
</evidence>
<dbReference type="InterPro" id="IPR015422">
    <property type="entry name" value="PyrdxlP-dep_Trfase_small"/>
</dbReference>
<accession>A0A285QH46</accession>
<dbReference type="InterPro" id="IPR010970">
    <property type="entry name" value="Cys_dSase_SufS"/>
</dbReference>
<evidence type="ECO:0000313" key="11">
    <source>
        <dbReference type="Proteomes" id="UP000219494"/>
    </source>
</evidence>
<evidence type="ECO:0000259" key="9">
    <source>
        <dbReference type="Pfam" id="PF00266"/>
    </source>
</evidence>
<keyword evidence="4 8" id="KW-0808">Transferase</keyword>
<comment type="catalytic activity">
    <reaction evidence="6 8">
        <text>(sulfur carrier)-H + L-cysteine = (sulfur carrier)-SH + L-alanine</text>
        <dbReference type="Rhea" id="RHEA:43892"/>
        <dbReference type="Rhea" id="RHEA-COMP:14737"/>
        <dbReference type="Rhea" id="RHEA-COMP:14739"/>
        <dbReference type="ChEBI" id="CHEBI:29917"/>
        <dbReference type="ChEBI" id="CHEBI:35235"/>
        <dbReference type="ChEBI" id="CHEBI:57972"/>
        <dbReference type="ChEBI" id="CHEBI:64428"/>
        <dbReference type="EC" id="2.8.1.7"/>
    </reaction>
</comment>
<dbReference type="PROSITE" id="PS00595">
    <property type="entry name" value="AA_TRANSFER_CLASS_5"/>
    <property type="match status" value="1"/>
</dbReference>
<protein>
    <recommendedName>
        <fullName evidence="3 8">Cysteine desulfurase</fullName>
        <ecNumber evidence="3 8">2.8.1.7</ecNumber>
    </recommendedName>
</protein>
<gene>
    <name evidence="10" type="ORF">SAMN06297144_1262</name>
</gene>
<dbReference type="PANTHER" id="PTHR43586">
    <property type="entry name" value="CYSTEINE DESULFURASE"/>
    <property type="match status" value="1"/>
</dbReference>
<evidence type="ECO:0000256" key="3">
    <source>
        <dbReference type="ARBA" id="ARBA00012239"/>
    </source>
</evidence>
<comment type="cofactor">
    <cofactor evidence="1 7">
        <name>pyridoxal 5'-phosphate</name>
        <dbReference type="ChEBI" id="CHEBI:597326"/>
    </cofactor>
</comment>
<dbReference type="InterPro" id="IPR020578">
    <property type="entry name" value="Aminotrans_V_PyrdxlP_BS"/>
</dbReference>
<evidence type="ECO:0000256" key="8">
    <source>
        <dbReference type="RuleBase" id="RU004506"/>
    </source>
</evidence>
<organism evidence="10 11">
    <name type="scientific">Sphingomonas guangdongensis</name>
    <dbReference type="NCBI Taxonomy" id="1141890"/>
    <lineage>
        <taxon>Bacteria</taxon>
        <taxon>Pseudomonadati</taxon>
        <taxon>Pseudomonadota</taxon>
        <taxon>Alphaproteobacteria</taxon>
        <taxon>Sphingomonadales</taxon>
        <taxon>Sphingomonadaceae</taxon>
        <taxon>Sphingomonas</taxon>
    </lineage>
</organism>
<evidence type="ECO:0000256" key="4">
    <source>
        <dbReference type="ARBA" id="ARBA00022679"/>
    </source>
</evidence>
<dbReference type="NCBIfam" id="TIGR01979">
    <property type="entry name" value="sufS"/>
    <property type="match status" value="1"/>
</dbReference>
<evidence type="ECO:0000256" key="1">
    <source>
        <dbReference type="ARBA" id="ARBA00001933"/>
    </source>
</evidence>
<feature type="domain" description="Aminotransferase class V" evidence="9">
    <location>
        <begin position="34"/>
        <end position="400"/>
    </location>
</feature>
<dbReference type="EC" id="2.8.1.7" evidence="3 8"/>
<proteinExistence type="inferred from homology"/>
<dbReference type="GO" id="GO:0006534">
    <property type="term" value="P:cysteine metabolic process"/>
    <property type="evidence" value="ECO:0007669"/>
    <property type="project" value="UniProtKB-UniRule"/>
</dbReference>
<sequence>MSPANLASPLPHLSAAAPLDLLADFPAIPAGWSYLDTAATSQKPQAVIDAITRGYGETYATVHRGVYQRSADMTLAYEAARTRVARFIGGRPEEIVFVRGATEGINLVAECWAATRLQAGDRILLSQLEHHSNIVPWQMAAERVGAAIDVVPLTPDHRIDLDAMARILTDRHKLVALAHVSNVLGSVLDAKRATELAHGVGATILIDGCQAVPRLPVDVADIGCDFYVFSGHKLYGPTGIGVLWGRAELLERMPPYQGGGSMIDRVSFERTTYAPPPTRFEAGTPHIVGALGLHAAINYVDAIGLDRIHAHETALVRETRAALAGLNSVRLFGPEDAAGIVSFAVEGVHPHDVGTILDEARVAIRAGHHCAQPLMETLDVPATARASFGVYNGPADVAALVAGIERVTRIFG</sequence>
<dbReference type="InterPro" id="IPR015421">
    <property type="entry name" value="PyrdxlP-dep_Trfase_major"/>
</dbReference>
<dbReference type="CDD" id="cd06453">
    <property type="entry name" value="SufS_like"/>
    <property type="match status" value="1"/>
</dbReference>
<keyword evidence="11" id="KW-1185">Reference proteome</keyword>
<name>A0A285QH46_9SPHN</name>
<comment type="similarity">
    <text evidence="2 8">Belongs to the class-V pyridoxal-phosphate-dependent aminotransferase family. Csd subfamily.</text>
</comment>
<dbReference type="EMBL" id="OBMI01000001">
    <property type="protein sequence ID" value="SOB80838.1"/>
    <property type="molecule type" value="Genomic_DNA"/>
</dbReference>
<dbReference type="Gene3D" id="3.40.640.10">
    <property type="entry name" value="Type I PLP-dependent aspartate aminotransferase-like (Major domain)"/>
    <property type="match status" value="1"/>
</dbReference>
<dbReference type="GO" id="GO:0031071">
    <property type="term" value="F:cysteine desulfurase activity"/>
    <property type="evidence" value="ECO:0007669"/>
    <property type="project" value="UniProtKB-UniRule"/>
</dbReference>
<reference evidence="10 11" key="1">
    <citation type="submission" date="2017-07" db="EMBL/GenBank/DDBJ databases">
        <authorList>
            <person name="Sun Z.S."/>
            <person name="Albrecht U."/>
            <person name="Echele G."/>
            <person name="Lee C.C."/>
        </authorList>
    </citation>
    <scope>NUCLEOTIDE SEQUENCE [LARGE SCALE GENOMIC DNA]</scope>
    <source>
        <strain evidence="10 11">CGMCC 1.12672</strain>
    </source>
</reference>
<keyword evidence="5 8" id="KW-0663">Pyridoxal phosphate</keyword>
<dbReference type="Proteomes" id="UP000219494">
    <property type="component" value="Unassembled WGS sequence"/>
</dbReference>